<organism evidence="2 3">
    <name type="scientific">Ahniella affigens</name>
    <dbReference type="NCBI Taxonomy" id="2021234"/>
    <lineage>
        <taxon>Bacteria</taxon>
        <taxon>Pseudomonadati</taxon>
        <taxon>Pseudomonadota</taxon>
        <taxon>Gammaproteobacteria</taxon>
        <taxon>Lysobacterales</taxon>
        <taxon>Rhodanobacteraceae</taxon>
        <taxon>Ahniella</taxon>
    </lineage>
</organism>
<dbReference type="Pfam" id="PF00583">
    <property type="entry name" value="Acetyltransf_1"/>
    <property type="match status" value="1"/>
</dbReference>
<keyword evidence="3" id="KW-1185">Reference proteome</keyword>
<dbReference type="PROSITE" id="PS51186">
    <property type="entry name" value="GNAT"/>
    <property type="match status" value="1"/>
</dbReference>
<dbReference type="EMBL" id="CP027860">
    <property type="protein sequence ID" value="AVP97852.1"/>
    <property type="molecule type" value="Genomic_DNA"/>
</dbReference>
<reference evidence="2 3" key="2">
    <citation type="submission" date="2018-03" db="EMBL/GenBank/DDBJ databases">
        <authorList>
            <person name="Keele B.F."/>
        </authorList>
    </citation>
    <scope>NUCLEOTIDE SEQUENCE [LARGE SCALE GENOMIC DNA]</scope>
    <source>
        <strain evidence="2 3">D13</strain>
    </source>
</reference>
<accession>A0A2P1PSQ8</accession>
<evidence type="ECO:0000259" key="1">
    <source>
        <dbReference type="PROSITE" id="PS51186"/>
    </source>
</evidence>
<dbReference type="InterPro" id="IPR000182">
    <property type="entry name" value="GNAT_dom"/>
</dbReference>
<dbReference type="InterPro" id="IPR016181">
    <property type="entry name" value="Acyl_CoA_acyltransferase"/>
</dbReference>
<dbReference type="AlphaFoldDB" id="A0A2P1PSQ8"/>
<gene>
    <name evidence="2" type="ORF">C7S18_11890</name>
</gene>
<feature type="domain" description="N-acetyltransferase" evidence="1">
    <location>
        <begin position="14"/>
        <end position="180"/>
    </location>
</feature>
<evidence type="ECO:0000313" key="2">
    <source>
        <dbReference type="EMBL" id="AVP97852.1"/>
    </source>
</evidence>
<dbReference type="SUPFAM" id="SSF55729">
    <property type="entry name" value="Acyl-CoA N-acyltransferases (Nat)"/>
    <property type="match status" value="1"/>
</dbReference>
<reference evidence="2 3" key="1">
    <citation type="submission" date="2018-03" db="EMBL/GenBank/DDBJ databases">
        <title>Ahniella affigens gen. nov., sp. nov., a gammaproteobacterium isolated from sandy soil near a stream.</title>
        <authorList>
            <person name="Ko Y."/>
            <person name="Kim J.-H."/>
        </authorList>
    </citation>
    <scope>NUCLEOTIDE SEQUENCE [LARGE SCALE GENOMIC DNA]</scope>
    <source>
        <strain evidence="2 3">D13</strain>
    </source>
</reference>
<dbReference type="Gene3D" id="3.40.630.30">
    <property type="match status" value="1"/>
</dbReference>
<proteinExistence type="predicted"/>
<name>A0A2P1PSQ8_9GAMM</name>
<evidence type="ECO:0000313" key="3">
    <source>
        <dbReference type="Proteomes" id="UP000241074"/>
    </source>
</evidence>
<protein>
    <recommendedName>
        <fullName evidence="1">N-acetyltransferase domain-containing protein</fullName>
    </recommendedName>
</protein>
<dbReference type="GO" id="GO:0016747">
    <property type="term" value="F:acyltransferase activity, transferring groups other than amino-acyl groups"/>
    <property type="evidence" value="ECO:0007669"/>
    <property type="project" value="InterPro"/>
</dbReference>
<sequence>MPGFRTWIAPLPTITLQTPGPDAASELAAFMRRCYVAAYGHVASAADTEAHLIDHYNDALIAEALADPTHCLIRSFDGVTPTGYAWLVQAAAPAPLHATHAVELRRFYLAPESIGGGSADVLMQGVLDQGRRWFARGVFLTTWKESERAVRFYGRHGFRALDHVSFRIGSKAFEDWLLWRGL</sequence>
<dbReference type="Proteomes" id="UP000241074">
    <property type="component" value="Chromosome"/>
</dbReference>
<dbReference type="KEGG" id="xba:C7S18_11890"/>